<name>A0A9D1GW87_9FIRM</name>
<comment type="caution">
    <text evidence="1">The sequence shown here is derived from an EMBL/GenBank/DDBJ whole genome shotgun (WGS) entry which is preliminary data.</text>
</comment>
<proteinExistence type="predicted"/>
<reference evidence="1" key="2">
    <citation type="journal article" date="2021" name="PeerJ">
        <title>Extensive microbial diversity within the chicken gut microbiome revealed by metagenomics and culture.</title>
        <authorList>
            <person name="Gilroy R."/>
            <person name="Ravi A."/>
            <person name="Getino M."/>
            <person name="Pursley I."/>
            <person name="Horton D.L."/>
            <person name="Alikhan N.F."/>
            <person name="Baker D."/>
            <person name="Gharbi K."/>
            <person name="Hall N."/>
            <person name="Watson M."/>
            <person name="Adriaenssens E.M."/>
            <person name="Foster-Nyarko E."/>
            <person name="Jarju S."/>
            <person name="Secka A."/>
            <person name="Antonio M."/>
            <person name="Oren A."/>
            <person name="Chaudhuri R.R."/>
            <person name="La Ragione R."/>
            <person name="Hildebrand F."/>
            <person name="Pallen M.J."/>
        </authorList>
    </citation>
    <scope>NUCLEOTIDE SEQUENCE</scope>
    <source>
        <strain evidence="1">CHK33-4379</strain>
    </source>
</reference>
<evidence type="ECO:0000313" key="2">
    <source>
        <dbReference type="Proteomes" id="UP000824136"/>
    </source>
</evidence>
<dbReference type="EMBL" id="DVLL01000021">
    <property type="protein sequence ID" value="HIT59445.1"/>
    <property type="molecule type" value="Genomic_DNA"/>
</dbReference>
<dbReference type="Proteomes" id="UP000824136">
    <property type="component" value="Unassembled WGS sequence"/>
</dbReference>
<accession>A0A9D1GW87</accession>
<dbReference type="AlphaFoldDB" id="A0A9D1GW87"/>
<sequence>MTSWHVGVAAEAFAAAQFARLRYDVSVQYGANQPEYDLIAVFEDKMLKISVKGSQDGSWGLTQNYKKGLDYHEAIQKWLNAHHKKTVFCLVQFQGTMENEMPRMYLASPAEIAEKLNASAGGRGETILYEYHKWGSRAAGRGTIDRVPDEWKFTAERARYMFETYGQ</sequence>
<dbReference type="InterPro" id="IPR011856">
    <property type="entry name" value="tRNA_endonuc-like_dom_sf"/>
</dbReference>
<protein>
    <submittedName>
        <fullName evidence="1">Uncharacterized protein</fullName>
    </submittedName>
</protein>
<gene>
    <name evidence="1" type="ORF">IAC39_07030</name>
</gene>
<evidence type="ECO:0000313" key="1">
    <source>
        <dbReference type="EMBL" id="HIT59445.1"/>
    </source>
</evidence>
<organism evidence="1 2">
    <name type="scientific">Candidatus Faeciplasma pullistercoris</name>
    <dbReference type="NCBI Taxonomy" id="2840800"/>
    <lineage>
        <taxon>Bacteria</taxon>
        <taxon>Bacillati</taxon>
        <taxon>Bacillota</taxon>
        <taxon>Clostridia</taxon>
        <taxon>Eubacteriales</taxon>
        <taxon>Oscillospiraceae</taxon>
        <taxon>Oscillospiraceae incertae sedis</taxon>
        <taxon>Candidatus Faeciplasma</taxon>
    </lineage>
</organism>
<dbReference type="GO" id="GO:0003676">
    <property type="term" value="F:nucleic acid binding"/>
    <property type="evidence" value="ECO:0007669"/>
    <property type="project" value="InterPro"/>
</dbReference>
<dbReference type="Gene3D" id="3.40.1350.10">
    <property type="match status" value="1"/>
</dbReference>
<reference evidence="1" key="1">
    <citation type="submission" date="2020-10" db="EMBL/GenBank/DDBJ databases">
        <authorList>
            <person name="Gilroy R."/>
        </authorList>
    </citation>
    <scope>NUCLEOTIDE SEQUENCE</scope>
    <source>
        <strain evidence="1">CHK33-4379</strain>
    </source>
</reference>